<organism evidence="1 2">
    <name type="scientific">Rhodococcus gannanensis</name>
    <dbReference type="NCBI Taxonomy" id="1960308"/>
    <lineage>
        <taxon>Bacteria</taxon>
        <taxon>Bacillati</taxon>
        <taxon>Actinomycetota</taxon>
        <taxon>Actinomycetes</taxon>
        <taxon>Mycobacteriales</taxon>
        <taxon>Nocardiaceae</taxon>
        <taxon>Rhodococcus</taxon>
    </lineage>
</organism>
<comment type="caution">
    <text evidence="1">The sequence shown here is derived from an EMBL/GenBank/DDBJ whole genome shotgun (WGS) entry which is preliminary data.</text>
</comment>
<keyword evidence="2" id="KW-1185">Reference proteome</keyword>
<protein>
    <submittedName>
        <fullName evidence="1">DUF6278 family protein</fullName>
    </submittedName>
</protein>
<evidence type="ECO:0000313" key="2">
    <source>
        <dbReference type="Proteomes" id="UP001597286"/>
    </source>
</evidence>
<dbReference type="Pfam" id="PF19794">
    <property type="entry name" value="DUF6278"/>
    <property type="match status" value="1"/>
</dbReference>
<dbReference type="InterPro" id="IPR046245">
    <property type="entry name" value="DUF6278"/>
</dbReference>
<evidence type="ECO:0000313" key="1">
    <source>
        <dbReference type="EMBL" id="MFD1814466.1"/>
    </source>
</evidence>
<sequence>MIRLVQRLFRFGSKYGVSRGIAMYVQDSDIRGRPEMLMPERLHAWMRDRGRDLTYSSEGLEAIDLAVDELSRDPTTRTMLDLEVGKFLGVVLVSRVDGARWHAWPNGHPVVRLADDRDIDVLAIATKRISTGSPRLTEVLFSAM</sequence>
<name>A0ABW4P8Z2_9NOCA</name>
<dbReference type="EMBL" id="JBHUFB010000019">
    <property type="protein sequence ID" value="MFD1814466.1"/>
    <property type="molecule type" value="Genomic_DNA"/>
</dbReference>
<accession>A0ABW4P8Z2</accession>
<proteinExistence type="predicted"/>
<dbReference type="RefSeq" id="WP_378486950.1">
    <property type="nucleotide sequence ID" value="NZ_JBHUFB010000019.1"/>
</dbReference>
<reference evidence="2" key="1">
    <citation type="journal article" date="2019" name="Int. J. Syst. Evol. Microbiol.">
        <title>The Global Catalogue of Microorganisms (GCM) 10K type strain sequencing project: providing services to taxonomists for standard genome sequencing and annotation.</title>
        <authorList>
            <consortium name="The Broad Institute Genomics Platform"/>
            <consortium name="The Broad Institute Genome Sequencing Center for Infectious Disease"/>
            <person name="Wu L."/>
            <person name="Ma J."/>
        </authorList>
    </citation>
    <scope>NUCLEOTIDE SEQUENCE [LARGE SCALE GENOMIC DNA]</scope>
    <source>
        <strain evidence="2">DT72</strain>
    </source>
</reference>
<gene>
    <name evidence="1" type="ORF">ACFSJG_19810</name>
</gene>
<dbReference type="Proteomes" id="UP001597286">
    <property type="component" value="Unassembled WGS sequence"/>
</dbReference>